<reference evidence="1 2" key="1">
    <citation type="submission" date="2018-11" db="EMBL/GenBank/DDBJ databases">
        <title>Genome sequencing of Paenibacillus sp. KCOM 3021 (= ChDC PVNT-B20).</title>
        <authorList>
            <person name="Kook J.-K."/>
            <person name="Park S.-N."/>
            <person name="Lim Y.K."/>
        </authorList>
    </citation>
    <scope>NUCLEOTIDE SEQUENCE [LARGE SCALE GENOMIC DNA]</scope>
    <source>
        <strain evidence="1 2">KCOM 3021</strain>
    </source>
</reference>
<dbReference type="Proteomes" id="UP000267017">
    <property type="component" value="Unassembled WGS sequence"/>
</dbReference>
<proteinExistence type="predicted"/>
<dbReference type="EMBL" id="RRCN01000001">
    <property type="protein sequence ID" value="RRJ66924.1"/>
    <property type="molecule type" value="Genomic_DNA"/>
</dbReference>
<dbReference type="OrthoDB" id="7067000at2"/>
<dbReference type="Pfam" id="PF11211">
    <property type="entry name" value="DUF2997"/>
    <property type="match status" value="1"/>
</dbReference>
<gene>
    <name evidence="1" type="ORF">EHV15_31350</name>
</gene>
<dbReference type="AlphaFoldDB" id="A0A3P3U9V2"/>
<organism evidence="1 2">
    <name type="scientific">Paenibacillus oralis</name>
    <dbReference type="NCBI Taxonomy" id="2490856"/>
    <lineage>
        <taxon>Bacteria</taxon>
        <taxon>Bacillati</taxon>
        <taxon>Bacillota</taxon>
        <taxon>Bacilli</taxon>
        <taxon>Bacillales</taxon>
        <taxon>Paenibacillaceae</taxon>
        <taxon>Paenibacillus</taxon>
    </lineage>
</organism>
<dbReference type="InterPro" id="IPR021375">
    <property type="entry name" value="DUF2997"/>
</dbReference>
<evidence type="ECO:0000313" key="2">
    <source>
        <dbReference type="Proteomes" id="UP000267017"/>
    </source>
</evidence>
<evidence type="ECO:0000313" key="1">
    <source>
        <dbReference type="EMBL" id="RRJ66924.1"/>
    </source>
</evidence>
<keyword evidence="2" id="KW-1185">Reference proteome</keyword>
<dbReference type="RefSeq" id="WP_128634708.1">
    <property type="nucleotide sequence ID" value="NZ_RRCN01000001.1"/>
</dbReference>
<protein>
    <submittedName>
        <fullName evidence="1">DUF2997 domain-containing protein</fullName>
    </submittedName>
</protein>
<comment type="caution">
    <text evidence="1">The sequence shown here is derived from an EMBL/GenBank/DDBJ whole genome shotgun (WGS) entry which is preliminary data.</text>
</comment>
<accession>A0A3P3U9V2</accession>
<sequence>MMMEKIQIRICPDGRIEAETLGIKGEKCKDVIGLLEGLLDAEVVETNLKPEFYETAGLKLRETLRREE</sequence>
<name>A0A3P3U9V2_9BACL</name>